<accession>A0A0V1FN67</accession>
<evidence type="ECO:0000313" key="2">
    <source>
        <dbReference type="Proteomes" id="UP000054995"/>
    </source>
</evidence>
<protein>
    <submittedName>
        <fullName evidence="1">Uncharacterized protein</fullName>
    </submittedName>
</protein>
<comment type="caution">
    <text evidence="1">The sequence shown here is derived from an EMBL/GenBank/DDBJ whole genome shotgun (WGS) entry which is preliminary data.</text>
</comment>
<organism evidence="1 2">
    <name type="scientific">Trichinella pseudospiralis</name>
    <name type="common">Parasitic roundworm</name>
    <dbReference type="NCBI Taxonomy" id="6337"/>
    <lineage>
        <taxon>Eukaryota</taxon>
        <taxon>Metazoa</taxon>
        <taxon>Ecdysozoa</taxon>
        <taxon>Nematoda</taxon>
        <taxon>Enoplea</taxon>
        <taxon>Dorylaimia</taxon>
        <taxon>Trichinellida</taxon>
        <taxon>Trichinellidae</taxon>
        <taxon>Trichinella</taxon>
    </lineage>
</organism>
<dbReference type="EMBL" id="JYDT01000055">
    <property type="protein sequence ID" value="KRY87476.1"/>
    <property type="molecule type" value="Genomic_DNA"/>
</dbReference>
<evidence type="ECO:0000313" key="1">
    <source>
        <dbReference type="EMBL" id="KRY87476.1"/>
    </source>
</evidence>
<name>A0A0V1FN67_TRIPS</name>
<keyword evidence="2" id="KW-1185">Reference proteome</keyword>
<sequence>MLRYALTRNAMALNGRVACKKILYLAAYFANQHLKEKFRCFFTELQNVLNNFSSKRYLK</sequence>
<reference evidence="1 2" key="1">
    <citation type="submission" date="2015-01" db="EMBL/GenBank/DDBJ databases">
        <title>Evolution of Trichinella species and genotypes.</title>
        <authorList>
            <person name="Korhonen P.K."/>
            <person name="Edoardo P."/>
            <person name="Giuseppe L.R."/>
            <person name="Gasser R.B."/>
        </authorList>
    </citation>
    <scope>NUCLEOTIDE SEQUENCE [LARGE SCALE GENOMIC DNA]</scope>
    <source>
        <strain evidence="1">ISS470</strain>
    </source>
</reference>
<gene>
    <name evidence="1" type="ORF">T4D_10455</name>
</gene>
<proteinExistence type="predicted"/>
<dbReference type="Proteomes" id="UP000054995">
    <property type="component" value="Unassembled WGS sequence"/>
</dbReference>